<accession>A0AAV4ZI42</accession>
<dbReference type="AlphaFoldDB" id="A0AAV4ZI42"/>
<protein>
    <submittedName>
        <fullName evidence="1">Uncharacterized protein</fullName>
    </submittedName>
</protein>
<organism evidence="1 2">
    <name type="scientific">Methylobacterium hispanicum</name>
    <dbReference type="NCBI Taxonomy" id="270350"/>
    <lineage>
        <taxon>Bacteria</taxon>
        <taxon>Pseudomonadati</taxon>
        <taxon>Pseudomonadota</taxon>
        <taxon>Alphaproteobacteria</taxon>
        <taxon>Hyphomicrobiales</taxon>
        <taxon>Methylobacteriaceae</taxon>
        <taxon>Methylobacterium</taxon>
    </lineage>
</organism>
<keyword evidence="2" id="KW-1185">Reference proteome</keyword>
<dbReference type="Proteomes" id="UP001055247">
    <property type="component" value="Unassembled WGS sequence"/>
</dbReference>
<dbReference type="EMBL" id="BPQO01000004">
    <property type="protein sequence ID" value="GJD87685.1"/>
    <property type="molecule type" value="Genomic_DNA"/>
</dbReference>
<comment type="caution">
    <text evidence="1">The sequence shown here is derived from an EMBL/GenBank/DDBJ whole genome shotgun (WGS) entry which is preliminary data.</text>
</comment>
<name>A0AAV4ZI42_9HYPH</name>
<evidence type="ECO:0000313" key="2">
    <source>
        <dbReference type="Proteomes" id="UP001055247"/>
    </source>
</evidence>
<sequence>METPMAHLQQRFSGTARCWAAFPLTRLRNLFRQPPLDTVRLPIASTRSVMPRDTFRGGITDLDARDQGAPIWFTNPPCRSGTP</sequence>
<reference evidence="1" key="2">
    <citation type="submission" date="2021-08" db="EMBL/GenBank/DDBJ databases">
        <authorList>
            <person name="Tani A."/>
            <person name="Ola A."/>
            <person name="Ogura Y."/>
            <person name="Katsura K."/>
            <person name="Hayashi T."/>
        </authorList>
    </citation>
    <scope>NUCLEOTIDE SEQUENCE</scope>
    <source>
        <strain evidence="1">DSM 16372</strain>
    </source>
</reference>
<evidence type="ECO:0000313" key="1">
    <source>
        <dbReference type="EMBL" id="GJD87685.1"/>
    </source>
</evidence>
<proteinExistence type="predicted"/>
<reference evidence="1" key="1">
    <citation type="journal article" date="2016" name="Front. Microbiol.">
        <title>Genome Sequence of the Piezophilic, Mesophilic Sulfate-Reducing Bacterium Desulfovibrio indicus J2T.</title>
        <authorList>
            <person name="Cao J."/>
            <person name="Maignien L."/>
            <person name="Shao Z."/>
            <person name="Alain K."/>
            <person name="Jebbar M."/>
        </authorList>
    </citation>
    <scope>NUCLEOTIDE SEQUENCE</scope>
    <source>
        <strain evidence="1">DSM 16372</strain>
    </source>
</reference>
<gene>
    <name evidence="1" type="ORF">BHAOGJBA_1190</name>
</gene>